<reference evidence="1 2" key="1">
    <citation type="journal article" date="2018" name="Mol. Biol. Evol.">
        <title>Broad Genomic Sampling Reveals a Smut Pathogenic Ancestry of the Fungal Clade Ustilaginomycotina.</title>
        <authorList>
            <person name="Kijpornyongpan T."/>
            <person name="Mondo S.J."/>
            <person name="Barry K."/>
            <person name="Sandor L."/>
            <person name="Lee J."/>
            <person name="Lipzen A."/>
            <person name="Pangilinan J."/>
            <person name="LaButti K."/>
            <person name="Hainaut M."/>
            <person name="Henrissat B."/>
            <person name="Grigoriev I.V."/>
            <person name="Spatafora J.W."/>
            <person name="Aime M.C."/>
        </authorList>
    </citation>
    <scope>NUCLEOTIDE SEQUENCE [LARGE SCALE GENOMIC DNA]</scope>
    <source>
        <strain evidence="1 2">SA 807</strain>
    </source>
</reference>
<evidence type="ECO:0000313" key="2">
    <source>
        <dbReference type="Proteomes" id="UP000245626"/>
    </source>
</evidence>
<organism evidence="1 2">
    <name type="scientific">Violaceomyces palustris</name>
    <dbReference type="NCBI Taxonomy" id="1673888"/>
    <lineage>
        <taxon>Eukaryota</taxon>
        <taxon>Fungi</taxon>
        <taxon>Dikarya</taxon>
        <taxon>Basidiomycota</taxon>
        <taxon>Ustilaginomycotina</taxon>
        <taxon>Ustilaginomycetes</taxon>
        <taxon>Violaceomycetales</taxon>
        <taxon>Violaceomycetaceae</taxon>
        <taxon>Violaceomyces</taxon>
    </lineage>
</organism>
<protein>
    <submittedName>
        <fullName evidence="1">Uncharacterized protein</fullName>
    </submittedName>
</protein>
<sequence>NGSVSVENFCTSDDAKGGSRTTSIRGYADPVEGKVYGSGSFQVKFPVSRIDFKGPNYVVDRVYYGKPSSSDKRRHPRRRDEPYSTVLVGSQNFTGWFLLSRTRQVSTEVVYSYLREVADAGYNLEVPYSITNQTGCAPV</sequence>
<dbReference type="Proteomes" id="UP000245626">
    <property type="component" value="Unassembled WGS sequence"/>
</dbReference>
<evidence type="ECO:0000313" key="1">
    <source>
        <dbReference type="EMBL" id="PWN49291.1"/>
    </source>
</evidence>
<keyword evidence="2" id="KW-1185">Reference proteome</keyword>
<gene>
    <name evidence="1" type="ORF">IE53DRAFT_369898</name>
</gene>
<accession>A0ACD0NU14</accession>
<dbReference type="EMBL" id="KZ820072">
    <property type="protein sequence ID" value="PWN49291.1"/>
    <property type="molecule type" value="Genomic_DNA"/>
</dbReference>
<name>A0ACD0NU14_9BASI</name>
<proteinExistence type="predicted"/>
<feature type="non-terminal residue" evidence="1">
    <location>
        <position position="1"/>
    </location>
</feature>